<dbReference type="Pfam" id="PF00520">
    <property type="entry name" value="Ion_trans"/>
    <property type="match status" value="1"/>
</dbReference>
<dbReference type="PANTHER" id="PTHR10217:SF435">
    <property type="entry name" value="POTASSIUM VOLTAGE-GATED CHANNEL PROTEIN EAG"/>
    <property type="match status" value="1"/>
</dbReference>
<evidence type="ECO:0000256" key="10">
    <source>
        <dbReference type="ARBA" id="ARBA00023136"/>
    </source>
</evidence>
<dbReference type="InterPro" id="IPR018488">
    <property type="entry name" value="cNMP-bd_CS"/>
</dbReference>
<keyword evidence="7" id="KW-0630">Potassium</keyword>
<dbReference type="AlphaFoldDB" id="A0AAD1Y4M0"/>
<dbReference type="PANTHER" id="PTHR10217">
    <property type="entry name" value="VOLTAGE AND LIGAND GATED POTASSIUM CHANNEL"/>
    <property type="match status" value="1"/>
</dbReference>
<feature type="transmembrane region" description="Helical" evidence="14">
    <location>
        <begin position="263"/>
        <end position="281"/>
    </location>
</feature>
<evidence type="ECO:0000256" key="9">
    <source>
        <dbReference type="ARBA" id="ARBA00023065"/>
    </source>
</evidence>
<keyword evidence="4 14" id="KW-0812">Transmembrane</keyword>
<dbReference type="GO" id="GO:0005886">
    <property type="term" value="C:plasma membrane"/>
    <property type="evidence" value="ECO:0007669"/>
    <property type="project" value="TreeGrafter"/>
</dbReference>
<keyword evidence="2" id="KW-0813">Transport</keyword>
<keyword evidence="8 14" id="KW-1133">Transmembrane helix</keyword>
<reference evidence="16" key="1">
    <citation type="submission" date="2023-07" db="EMBL/GenBank/DDBJ databases">
        <authorList>
            <consortium name="AG Swart"/>
            <person name="Singh M."/>
            <person name="Singh A."/>
            <person name="Seah K."/>
            <person name="Emmerich C."/>
        </authorList>
    </citation>
    <scope>NUCLEOTIDE SEQUENCE</scope>
    <source>
        <strain evidence="16">DP1</strain>
    </source>
</reference>
<keyword evidence="6" id="KW-0851">Voltage-gated channel</keyword>
<dbReference type="PRINTS" id="PR01463">
    <property type="entry name" value="EAGCHANLFMLY"/>
</dbReference>
<feature type="compositionally biased region" description="Basic and acidic residues" evidence="13">
    <location>
        <begin position="28"/>
        <end position="42"/>
    </location>
</feature>
<evidence type="ECO:0000256" key="14">
    <source>
        <dbReference type="SAM" id="Phobius"/>
    </source>
</evidence>
<dbReference type="InterPro" id="IPR050818">
    <property type="entry name" value="KCNH_animal-type"/>
</dbReference>
<accession>A0AAD1Y4M0</accession>
<keyword evidence="3" id="KW-0633">Potassium transport</keyword>
<keyword evidence="17" id="KW-1185">Reference proteome</keyword>
<dbReference type="SUPFAM" id="SSF81324">
    <property type="entry name" value="Voltage-gated potassium channels"/>
    <property type="match status" value="1"/>
</dbReference>
<dbReference type="GO" id="GO:0042391">
    <property type="term" value="P:regulation of membrane potential"/>
    <property type="evidence" value="ECO:0007669"/>
    <property type="project" value="TreeGrafter"/>
</dbReference>
<dbReference type="SMART" id="SM00100">
    <property type="entry name" value="cNMP"/>
    <property type="match status" value="2"/>
</dbReference>
<dbReference type="CDD" id="cd00038">
    <property type="entry name" value="CAP_ED"/>
    <property type="match status" value="2"/>
</dbReference>
<evidence type="ECO:0000256" key="5">
    <source>
        <dbReference type="ARBA" id="ARBA00022826"/>
    </source>
</evidence>
<comment type="caution">
    <text evidence="16">The sequence shown here is derived from an EMBL/GenBank/DDBJ whole genome shotgun (WGS) entry which is preliminary data.</text>
</comment>
<evidence type="ECO:0000256" key="1">
    <source>
        <dbReference type="ARBA" id="ARBA00004141"/>
    </source>
</evidence>
<evidence type="ECO:0000256" key="11">
    <source>
        <dbReference type="ARBA" id="ARBA00023303"/>
    </source>
</evidence>
<sequence length="842" mass="98677">MEESKEITYSRAATENEEFLPNEAENNVFKRDRGKDEHHETTSYDLLKKALVKKGLPRDADVDEIVPDSPRGKLSHDIMFGDCFKNFSPEEGENPINQTGKISKEREDEIALITGKKTRKWIVRINEPLRIRWDLIIMIFATWNSFSIPIEIAFQPSIADTWYYLAVNTIIDLIFFLDIIVTFRTTYISPSSGDEISEPKQIAKQYLKGRFWLDLLSTVPFDFIAGGREELSWTQLFGLLKTTRVLRLSRITMFISLREDFTLIYFLVLYLHFTGCIWYMVHNSFQEWIPPQDYMFVKTELYEQSDSYKYLHSIYSSVNMLSGNELGPRKNPSILYVSGIVTLGAIVNANIFGNMAVIIQELNKKSHRFQEQIDIANTAMKNLHIHKELQAKVINYLLYTQSNRDQQRELQAFKKMISPSLQIEATKYIFYDIIKMNPILQDSSKKMIEHVLQSVNTILFLPDDYIVKQGEENEKHNENVMKSLYFISKGECEVTVRDEKNFEHSIAIIEQGVMFGEIALISNSSRTATVQCLNYNILEQQDEESFNEMCRLYPEVVSKFKHKRSQYNDKWKKFLKSLIVRTDYFKNLSFMCQEELIYSLKTQSFEEGSIIFDNRSKINKLYYVSEGEISIVLQLDNGEEVITDMLSQGSYFGAYSILKSNEQMFTYKASSFVSLLSIDRDSLDRIREEFSDLNKNLKDYEQYIEEHNVPVCDYCTMQSNVKEKFRLAVNRSMILNEYENKKNSKIGLLIEQLKKQNAENELKEIKRQKRERYKDSLKVNVPNFDESTMYTIEVFKFMNKYIDKMMNRSHNFEIIKEGVKLLQIALNNPNNEELDVIPEDEK</sequence>
<dbReference type="InterPro" id="IPR000595">
    <property type="entry name" value="cNMP-bd_dom"/>
</dbReference>
<dbReference type="Gene3D" id="1.10.287.70">
    <property type="match status" value="1"/>
</dbReference>
<proteinExistence type="predicted"/>
<dbReference type="PROSITE" id="PS00889">
    <property type="entry name" value="CNMP_BINDING_2"/>
    <property type="match status" value="1"/>
</dbReference>
<evidence type="ECO:0000313" key="16">
    <source>
        <dbReference type="EMBL" id="CAI2384645.1"/>
    </source>
</evidence>
<dbReference type="Gene3D" id="2.60.120.10">
    <property type="entry name" value="Jelly Rolls"/>
    <property type="match status" value="2"/>
</dbReference>
<dbReference type="GO" id="GO:0005249">
    <property type="term" value="F:voltage-gated potassium channel activity"/>
    <property type="evidence" value="ECO:0007669"/>
    <property type="project" value="InterPro"/>
</dbReference>
<keyword evidence="11" id="KW-0407">Ion channel</keyword>
<feature type="transmembrane region" description="Helical" evidence="14">
    <location>
        <begin position="131"/>
        <end position="150"/>
    </location>
</feature>
<evidence type="ECO:0000256" key="3">
    <source>
        <dbReference type="ARBA" id="ARBA00022538"/>
    </source>
</evidence>
<feature type="domain" description="Cyclic nucleotide-binding" evidence="15">
    <location>
        <begin position="584"/>
        <end position="686"/>
    </location>
</feature>
<feature type="domain" description="Cyclic nucleotide-binding" evidence="15">
    <location>
        <begin position="439"/>
        <end position="549"/>
    </location>
</feature>
<dbReference type="InterPro" id="IPR005821">
    <property type="entry name" value="Ion_trans_dom"/>
</dbReference>
<evidence type="ECO:0000256" key="6">
    <source>
        <dbReference type="ARBA" id="ARBA00022882"/>
    </source>
</evidence>
<dbReference type="InterPro" id="IPR014710">
    <property type="entry name" value="RmlC-like_jellyroll"/>
</dbReference>
<dbReference type="InterPro" id="IPR003938">
    <property type="entry name" value="K_chnl_volt-dep_EAG/ELK/ERG"/>
</dbReference>
<dbReference type="Proteomes" id="UP001295684">
    <property type="component" value="Unassembled WGS sequence"/>
</dbReference>
<feature type="region of interest" description="Disordered" evidence="13">
    <location>
        <begin position="1"/>
        <end position="42"/>
    </location>
</feature>
<dbReference type="PROSITE" id="PS50042">
    <property type="entry name" value="CNMP_BINDING_3"/>
    <property type="match status" value="2"/>
</dbReference>
<feature type="coiled-coil region" evidence="12">
    <location>
        <begin position="748"/>
        <end position="775"/>
    </location>
</feature>
<evidence type="ECO:0000256" key="2">
    <source>
        <dbReference type="ARBA" id="ARBA00022448"/>
    </source>
</evidence>
<keyword evidence="9" id="KW-0406">Ion transport</keyword>
<dbReference type="SUPFAM" id="SSF51206">
    <property type="entry name" value="cAMP-binding domain-like"/>
    <property type="match status" value="2"/>
</dbReference>
<protein>
    <recommendedName>
        <fullName evidence="15">Cyclic nucleotide-binding domain-containing protein</fullName>
    </recommendedName>
</protein>
<evidence type="ECO:0000256" key="13">
    <source>
        <dbReference type="SAM" id="MobiDB-lite"/>
    </source>
</evidence>
<gene>
    <name evidence="16" type="ORF">ECRASSUSDP1_LOCUS26179</name>
</gene>
<evidence type="ECO:0000313" key="17">
    <source>
        <dbReference type="Proteomes" id="UP001295684"/>
    </source>
</evidence>
<feature type="transmembrane region" description="Helical" evidence="14">
    <location>
        <begin position="162"/>
        <end position="183"/>
    </location>
</feature>
<evidence type="ECO:0000259" key="15">
    <source>
        <dbReference type="PROSITE" id="PS50042"/>
    </source>
</evidence>
<evidence type="ECO:0000256" key="7">
    <source>
        <dbReference type="ARBA" id="ARBA00022958"/>
    </source>
</evidence>
<keyword evidence="5" id="KW-0631">Potassium channel</keyword>
<evidence type="ECO:0000256" key="12">
    <source>
        <dbReference type="SAM" id="Coils"/>
    </source>
</evidence>
<organism evidence="16 17">
    <name type="scientific">Euplotes crassus</name>
    <dbReference type="NCBI Taxonomy" id="5936"/>
    <lineage>
        <taxon>Eukaryota</taxon>
        <taxon>Sar</taxon>
        <taxon>Alveolata</taxon>
        <taxon>Ciliophora</taxon>
        <taxon>Intramacronucleata</taxon>
        <taxon>Spirotrichea</taxon>
        <taxon>Hypotrichia</taxon>
        <taxon>Euplotida</taxon>
        <taxon>Euplotidae</taxon>
        <taxon>Moneuplotes</taxon>
    </lineage>
</organism>
<dbReference type="Pfam" id="PF00027">
    <property type="entry name" value="cNMP_binding"/>
    <property type="match status" value="2"/>
</dbReference>
<evidence type="ECO:0000256" key="4">
    <source>
        <dbReference type="ARBA" id="ARBA00022692"/>
    </source>
</evidence>
<evidence type="ECO:0000256" key="8">
    <source>
        <dbReference type="ARBA" id="ARBA00022989"/>
    </source>
</evidence>
<name>A0AAD1Y4M0_EUPCR</name>
<dbReference type="InterPro" id="IPR018490">
    <property type="entry name" value="cNMP-bd_dom_sf"/>
</dbReference>
<feature type="transmembrane region" description="Helical" evidence="14">
    <location>
        <begin position="334"/>
        <end position="359"/>
    </location>
</feature>
<keyword evidence="10 14" id="KW-0472">Membrane</keyword>
<comment type="subcellular location">
    <subcellularLocation>
        <location evidence="1">Membrane</location>
        <topology evidence="1">Multi-pass membrane protein</topology>
    </subcellularLocation>
</comment>
<keyword evidence="12" id="KW-0175">Coiled coil</keyword>
<dbReference type="EMBL" id="CAMPGE010026980">
    <property type="protein sequence ID" value="CAI2384645.1"/>
    <property type="molecule type" value="Genomic_DNA"/>
</dbReference>
<dbReference type="Gene3D" id="1.10.287.630">
    <property type="entry name" value="Helix hairpin bin"/>
    <property type="match status" value="1"/>
</dbReference>
<dbReference type="GO" id="GO:0034702">
    <property type="term" value="C:monoatomic ion channel complex"/>
    <property type="evidence" value="ECO:0007669"/>
    <property type="project" value="UniProtKB-KW"/>
</dbReference>